<name>A0A317ENS9_9SPHI</name>
<dbReference type="PANTHER" id="PTHR43133:SF8">
    <property type="entry name" value="RNA POLYMERASE SIGMA FACTOR HI_1459-RELATED"/>
    <property type="match status" value="1"/>
</dbReference>
<evidence type="ECO:0000256" key="3">
    <source>
        <dbReference type="ARBA" id="ARBA00023082"/>
    </source>
</evidence>
<gene>
    <name evidence="7" type="ORF">DHW03_10615</name>
</gene>
<dbReference type="Pfam" id="PF04542">
    <property type="entry name" value="Sigma70_r2"/>
    <property type="match status" value="1"/>
</dbReference>
<feature type="domain" description="RNA polymerase sigma-70 region 2" evidence="6">
    <location>
        <begin position="22"/>
        <end position="87"/>
    </location>
</feature>
<comment type="caution">
    <text evidence="7">The sequence shown here is derived from an EMBL/GenBank/DDBJ whole genome shotgun (WGS) entry which is preliminary data.</text>
</comment>
<keyword evidence="2" id="KW-0805">Transcription regulation</keyword>
<evidence type="ECO:0000256" key="4">
    <source>
        <dbReference type="ARBA" id="ARBA00023125"/>
    </source>
</evidence>
<protein>
    <submittedName>
        <fullName evidence="7">RNA polymerase subunit sigma-24</fullName>
    </submittedName>
</protein>
<keyword evidence="5" id="KW-0804">Transcription</keyword>
<organism evidence="7 8">
    <name type="scientific">Pedobacter yonginense</name>
    <dbReference type="NCBI Taxonomy" id="651869"/>
    <lineage>
        <taxon>Bacteria</taxon>
        <taxon>Pseudomonadati</taxon>
        <taxon>Bacteroidota</taxon>
        <taxon>Sphingobacteriia</taxon>
        <taxon>Sphingobacteriales</taxon>
        <taxon>Sphingobacteriaceae</taxon>
        <taxon>Pedobacter</taxon>
    </lineage>
</organism>
<dbReference type="AlphaFoldDB" id="A0A317ENS9"/>
<dbReference type="OrthoDB" id="9782108at2"/>
<dbReference type="GO" id="GO:0003677">
    <property type="term" value="F:DNA binding"/>
    <property type="evidence" value="ECO:0007669"/>
    <property type="project" value="UniProtKB-KW"/>
</dbReference>
<dbReference type="Gene3D" id="1.10.1740.10">
    <property type="match status" value="1"/>
</dbReference>
<dbReference type="GO" id="GO:0006352">
    <property type="term" value="P:DNA-templated transcription initiation"/>
    <property type="evidence" value="ECO:0007669"/>
    <property type="project" value="InterPro"/>
</dbReference>
<accession>A0A317ENS9</accession>
<dbReference type="InterPro" id="IPR039425">
    <property type="entry name" value="RNA_pol_sigma-70-like"/>
</dbReference>
<dbReference type="InterPro" id="IPR014284">
    <property type="entry name" value="RNA_pol_sigma-70_dom"/>
</dbReference>
<dbReference type="InterPro" id="IPR013324">
    <property type="entry name" value="RNA_pol_sigma_r3/r4-like"/>
</dbReference>
<sequence>METDKNRTAATKLYSCNPQQWVAQYADYLYGYAITRIDDEDLAKDLVQETFLSALEKVDRFEGRSSESTWLTAILKNKIIDIYRKKASGLRQLESDVSLKYDTDFFNEEDGHWNENHRPQVFGLEDYDVLGKKELRGILKLCLQKLPSLWLSVFTMKHMDDEASAAICTELNITDANFWVIMHRTKINLRSCLQKNWL</sequence>
<dbReference type="SUPFAM" id="SSF88659">
    <property type="entry name" value="Sigma3 and sigma4 domains of RNA polymerase sigma factors"/>
    <property type="match status" value="1"/>
</dbReference>
<keyword evidence="4" id="KW-0238">DNA-binding</keyword>
<evidence type="ECO:0000313" key="8">
    <source>
        <dbReference type="Proteomes" id="UP000245379"/>
    </source>
</evidence>
<dbReference type="Proteomes" id="UP000245379">
    <property type="component" value="Unassembled WGS sequence"/>
</dbReference>
<keyword evidence="8" id="KW-1185">Reference proteome</keyword>
<dbReference type="InterPro" id="IPR007627">
    <property type="entry name" value="RNA_pol_sigma70_r2"/>
</dbReference>
<dbReference type="EMBL" id="QGNZ01000002">
    <property type="protein sequence ID" value="PWS28005.1"/>
    <property type="molecule type" value="Genomic_DNA"/>
</dbReference>
<evidence type="ECO:0000259" key="6">
    <source>
        <dbReference type="Pfam" id="PF04542"/>
    </source>
</evidence>
<evidence type="ECO:0000256" key="2">
    <source>
        <dbReference type="ARBA" id="ARBA00023015"/>
    </source>
</evidence>
<dbReference type="InterPro" id="IPR013325">
    <property type="entry name" value="RNA_pol_sigma_r2"/>
</dbReference>
<evidence type="ECO:0000256" key="5">
    <source>
        <dbReference type="ARBA" id="ARBA00023163"/>
    </source>
</evidence>
<dbReference type="PANTHER" id="PTHR43133">
    <property type="entry name" value="RNA POLYMERASE ECF-TYPE SIGMA FACTO"/>
    <property type="match status" value="1"/>
</dbReference>
<dbReference type="SUPFAM" id="SSF88946">
    <property type="entry name" value="Sigma2 domain of RNA polymerase sigma factors"/>
    <property type="match status" value="1"/>
</dbReference>
<comment type="similarity">
    <text evidence="1">Belongs to the sigma-70 factor family. ECF subfamily.</text>
</comment>
<dbReference type="RefSeq" id="WP_109925766.1">
    <property type="nucleotide sequence ID" value="NZ_QGNZ01000002.1"/>
</dbReference>
<reference evidence="7 8" key="1">
    <citation type="submission" date="2018-05" db="EMBL/GenBank/DDBJ databases">
        <title>Pedobacter paludis sp. nov., isolated from wetland soil.</title>
        <authorList>
            <person name="Zhang Y."/>
            <person name="Wang G."/>
        </authorList>
    </citation>
    <scope>NUCLEOTIDE SEQUENCE [LARGE SCALE GENOMIC DNA]</scope>
    <source>
        <strain evidence="7 8">KCTC22721</strain>
    </source>
</reference>
<keyword evidence="3" id="KW-0731">Sigma factor</keyword>
<proteinExistence type="inferred from homology"/>
<evidence type="ECO:0000313" key="7">
    <source>
        <dbReference type="EMBL" id="PWS28005.1"/>
    </source>
</evidence>
<dbReference type="NCBIfam" id="TIGR02937">
    <property type="entry name" value="sigma70-ECF"/>
    <property type="match status" value="1"/>
</dbReference>
<dbReference type="GO" id="GO:0016987">
    <property type="term" value="F:sigma factor activity"/>
    <property type="evidence" value="ECO:0007669"/>
    <property type="project" value="UniProtKB-KW"/>
</dbReference>
<evidence type="ECO:0000256" key="1">
    <source>
        <dbReference type="ARBA" id="ARBA00010641"/>
    </source>
</evidence>